<evidence type="ECO:0000256" key="11">
    <source>
        <dbReference type="ARBA" id="ARBA00023008"/>
    </source>
</evidence>
<evidence type="ECO:0000313" key="17">
    <source>
        <dbReference type="EMBL" id="KAF8693647.1"/>
    </source>
</evidence>
<dbReference type="Proteomes" id="UP000636709">
    <property type="component" value="Unassembled WGS sequence"/>
</dbReference>
<feature type="domain" description="Plastocyanin-like" evidence="16">
    <location>
        <begin position="37"/>
        <end position="149"/>
    </location>
</feature>
<feature type="chain" id="PRO_5033098302" description="Laccase" evidence="13">
    <location>
        <begin position="27"/>
        <end position="574"/>
    </location>
</feature>
<dbReference type="InterPro" id="IPR034289">
    <property type="entry name" value="CuRO_3_LCC"/>
</dbReference>
<evidence type="ECO:0000256" key="10">
    <source>
        <dbReference type="ARBA" id="ARBA00023002"/>
    </source>
</evidence>
<comment type="similarity">
    <text evidence="4 13">Belongs to the multicopper oxidase family.</text>
</comment>
<keyword evidence="7 13" id="KW-0964">Secreted</keyword>
<dbReference type="SUPFAM" id="SSF49503">
    <property type="entry name" value="Cupredoxins"/>
    <property type="match status" value="3"/>
</dbReference>
<reference evidence="17" key="1">
    <citation type="submission" date="2020-07" db="EMBL/GenBank/DDBJ databases">
        <title>Genome sequence and genetic diversity analysis of an under-domesticated orphan crop, white fonio (Digitaria exilis).</title>
        <authorList>
            <person name="Bennetzen J.L."/>
            <person name="Chen S."/>
            <person name="Ma X."/>
            <person name="Wang X."/>
            <person name="Yssel A.E.J."/>
            <person name="Chaluvadi S.R."/>
            <person name="Johnson M."/>
            <person name="Gangashetty P."/>
            <person name="Hamidou F."/>
            <person name="Sanogo M.D."/>
            <person name="Zwaenepoel A."/>
            <person name="Wallace J."/>
            <person name="Van De Peer Y."/>
            <person name="Van Deynze A."/>
        </authorList>
    </citation>
    <scope>NUCLEOTIDE SEQUENCE</scope>
    <source>
        <tissue evidence="17">Leaves</tissue>
    </source>
</reference>
<evidence type="ECO:0000256" key="4">
    <source>
        <dbReference type="ARBA" id="ARBA00010609"/>
    </source>
</evidence>
<evidence type="ECO:0000256" key="12">
    <source>
        <dbReference type="ARBA" id="ARBA00023185"/>
    </source>
</evidence>
<keyword evidence="13" id="KW-0732">Signal</keyword>
<evidence type="ECO:0000256" key="1">
    <source>
        <dbReference type="ARBA" id="ARBA00000349"/>
    </source>
</evidence>
<dbReference type="InterPro" id="IPR011707">
    <property type="entry name" value="Cu-oxidase-like_N"/>
</dbReference>
<dbReference type="Pfam" id="PF00394">
    <property type="entry name" value="Cu-oxidase"/>
    <property type="match status" value="1"/>
</dbReference>
<organism evidence="17 18">
    <name type="scientific">Digitaria exilis</name>
    <dbReference type="NCBI Taxonomy" id="1010633"/>
    <lineage>
        <taxon>Eukaryota</taxon>
        <taxon>Viridiplantae</taxon>
        <taxon>Streptophyta</taxon>
        <taxon>Embryophyta</taxon>
        <taxon>Tracheophyta</taxon>
        <taxon>Spermatophyta</taxon>
        <taxon>Magnoliopsida</taxon>
        <taxon>Liliopsida</taxon>
        <taxon>Poales</taxon>
        <taxon>Poaceae</taxon>
        <taxon>PACMAD clade</taxon>
        <taxon>Panicoideae</taxon>
        <taxon>Panicodae</taxon>
        <taxon>Paniceae</taxon>
        <taxon>Anthephorinae</taxon>
        <taxon>Digitaria</taxon>
    </lineage>
</organism>
<dbReference type="GO" id="GO:0005507">
    <property type="term" value="F:copper ion binding"/>
    <property type="evidence" value="ECO:0007669"/>
    <property type="project" value="InterPro"/>
</dbReference>
<dbReference type="InterPro" id="IPR034285">
    <property type="entry name" value="CuRO_2_LCC"/>
</dbReference>
<gene>
    <name evidence="17" type="ORF">HU200_039057</name>
</gene>
<dbReference type="InterPro" id="IPR034288">
    <property type="entry name" value="CuRO_1_LCC"/>
</dbReference>
<evidence type="ECO:0000256" key="6">
    <source>
        <dbReference type="ARBA" id="ARBA00022523"/>
    </source>
</evidence>
<sequence>MGGAALWLLLGVVPLAFGVAATPVQASRTHHYDFFIRETNVTRLCHEKAVLAVNGQFPGPTINARKGDVVVVNVYNQGHKNITIHWHGVDQPRNPWFDGPEYITQCPIAPGSNFTYRIIFSGEEGTLWWHAHSDFDRATVHGAIVVHPKLGSSFPYPKPHKEIPVILGEWWNVDVEKLLEETKRTGGDFNISDANTINGQPGDLFPCSKDGTFRVPVERGKTYLLRVINAGLSNDMFFAVAGHTLTVVGTDGYYLKPFTTGHVMISSGQTMDLLLHAINVSANRYYMAARTFQTNTELTVNNTTATAILEYTDAPPLTAGSPEPPVLPAVDDLAAATAYTAALRSLATVDVPTHVDEHMVVTISVNVLPCKPSNGDTSSCEGPINGTRFAASLNNVSFVASPTGVDILDAYYHSIHGVYTSDFPNRPPVAFNFTEPEPATELWYTDRGRRVKVVEYGAVVEVVFQDTAILGAEPHPMHLHGFSFYVVGRGFGNFDEGKDPATYNLVDPPYQNTVSVPTGGWAAIRFRATNPGVWFMHCHFDRHTVWGMDTVFIVKNGKTPDAQMLPRPPTMPKC</sequence>
<dbReference type="EC" id="1.10.3.2" evidence="5 13"/>
<name>A0A835ELL0_9POAL</name>
<keyword evidence="18" id="KW-1185">Reference proteome</keyword>
<keyword evidence="6 13" id="KW-0052">Apoplast</keyword>
<evidence type="ECO:0000256" key="9">
    <source>
        <dbReference type="ARBA" id="ARBA00022737"/>
    </source>
</evidence>
<keyword evidence="9 13" id="KW-0677">Repeat</keyword>
<evidence type="ECO:0000256" key="8">
    <source>
        <dbReference type="ARBA" id="ARBA00022723"/>
    </source>
</evidence>
<evidence type="ECO:0000256" key="5">
    <source>
        <dbReference type="ARBA" id="ARBA00012297"/>
    </source>
</evidence>
<dbReference type="PANTHER" id="PTHR11709">
    <property type="entry name" value="MULTI-COPPER OXIDASE"/>
    <property type="match status" value="1"/>
</dbReference>
<dbReference type="Gene3D" id="2.60.40.420">
    <property type="entry name" value="Cupredoxins - blue copper proteins"/>
    <property type="match status" value="3"/>
</dbReference>
<protein>
    <recommendedName>
        <fullName evidence="5 13">Laccase</fullName>
        <ecNumber evidence="5 13">1.10.3.2</ecNumber>
    </recommendedName>
    <alternativeName>
        <fullName evidence="13">Benzenediol:oxygen oxidoreductase</fullName>
    </alternativeName>
    <alternativeName>
        <fullName evidence="13">Diphenol oxidase</fullName>
    </alternativeName>
    <alternativeName>
        <fullName evidence="13">Urishiol oxidase</fullName>
    </alternativeName>
</protein>
<dbReference type="AlphaFoldDB" id="A0A835ELL0"/>
<dbReference type="InterPro" id="IPR017761">
    <property type="entry name" value="Laccase"/>
</dbReference>
<dbReference type="CDD" id="cd13875">
    <property type="entry name" value="CuRO_2_LCC_plant"/>
    <property type="match status" value="1"/>
</dbReference>
<evidence type="ECO:0000259" key="14">
    <source>
        <dbReference type="Pfam" id="PF00394"/>
    </source>
</evidence>
<feature type="domain" description="Plastocyanin-like" evidence="15">
    <location>
        <begin position="423"/>
        <end position="557"/>
    </location>
</feature>
<dbReference type="GO" id="GO:0048046">
    <property type="term" value="C:apoplast"/>
    <property type="evidence" value="ECO:0007669"/>
    <property type="project" value="UniProtKB-SubCell"/>
</dbReference>
<dbReference type="PROSITE" id="PS00080">
    <property type="entry name" value="MULTICOPPER_OXIDASE2"/>
    <property type="match status" value="1"/>
</dbReference>
<comment type="cofactor">
    <cofactor evidence="13">
        <name>Cu cation</name>
        <dbReference type="ChEBI" id="CHEBI:23378"/>
    </cofactor>
    <text evidence="13">Binds 4 Cu cations per monomer.</text>
</comment>
<dbReference type="InterPro" id="IPR045087">
    <property type="entry name" value="Cu-oxidase_fam"/>
</dbReference>
<evidence type="ECO:0000259" key="15">
    <source>
        <dbReference type="Pfam" id="PF07731"/>
    </source>
</evidence>
<dbReference type="GO" id="GO:0052716">
    <property type="term" value="F:hydroquinone:oxygen oxidoreductase activity"/>
    <property type="evidence" value="ECO:0007669"/>
    <property type="project" value="UniProtKB-EC"/>
</dbReference>
<dbReference type="InterPro" id="IPR011706">
    <property type="entry name" value="Cu-oxidase_C"/>
</dbReference>
<keyword evidence="10 13" id="KW-0560">Oxidoreductase</keyword>
<dbReference type="Pfam" id="PF07732">
    <property type="entry name" value="Cu-oxidase_3"/>
    <property type="match status" value="1"/>
</dbReference>
<dbReference type="InterPro" id="IPR008972">
    <property type="entry name" value="Cupredoxin"/>
</dbReference>
<dbReference type="CDD" id="cd13849">
    <property type="entry name" value="CuRO_1_LCC_plant"/>
    <property type="match status" value="1"/>
</dbReference>
<comment type="caution">
    <text evidence="17">The sequence shown here is derived from an EMBL/GenBank/DDBJ whole genome shotgun (WGS) entry which is preliminary data.</text>
</comment>
<proteinExistence type="inferred from homology"/>
<evidence type="ECO:0000256" key="2">
    <source>
        <dbReference type="ARBA" id="ARBA00002075"/>
    </source>
</evidence>
<evidence type="ECO:0000256" key="3">
    <source>
        <dbReference type="ARBA" id="ARBA00004271"/>
    </source>
</evidence>
<dbReference type="OrthoDB" id="2121828at2759"/>
<comment type="subcellular location">
    <subcellularLocation>
        <location evidence="3 13">Secreted</location>
        <location evidence="3 13">Extracellular space</location>
        <location evidence="3 13">Apoplast</location>
    </subcellularLocation>
</comment>
<keyword evidence="8 13" id="KW-0479">Metal-binding</keyword>
<feature type="domain" description="Plastocyanin-like" evidence="14">
    <location>
        <begin position="162"/>
        <end position="313"/>
    </location>
</feature>
<dbReference type="InterPro" id="IPR001117">
    <property type="entry name" value="Cu-oxidase_2nd"/>
</dbReference>
<dbReference type="CDD" id="cd13897">
    <property type="entry name" value="CuRO_3_LCC_plant"/>
    <property type="match status" value="1"/>
</dbReference>
<keyword evidence="12 13" id="KW-0439">Lignin degradation</keyword>
<dbReference type="InterPro" id="IPR033138">
    <property type="entry name" value="Cu_oxidase_CS"/>
</dbReference>
<keyword evidence="11 13" id="KW-0186">Copper</keyword>
<dbReference type="PANTHER" id="PTHR11709:SF262">
    <property type="entry name" value="LACCASE-14"/>
    <property type="match status" value="1"/>
</dbReference>
<dbReference type="EMBL" id="JACEFO010001924">
    <property type="protein sequence ID" value="KAF8693647.1"/>
    <property type="molecule type" value="Genomic_DNA"/>
</dbReference>
<accession>A0A835ELL0</accession>
<dbReference type="Pfam" id="PF07731">
    <property type="entry name" value="Cu-oxidase_2"/>
    <property type="match status" value="1"/>
</dbReference>
<dbReference type="NCBIfam" id="TIGR03389">
    <property type="entry name" value="laccase"/>
    <property type="match status" value="1"/>
</dbReference>
<feature type="signal peptide" evidence="13">
    <location>
        <begin position="1"/>
        <end position="26"/>
    </location>
</feature>
<dbReference type="InterPro" id="IPR002355">
    <property type="entry name" value="Cu_oxidase_Cu_BS"/>
</dbReference>
<evidence type="ECO:0000256" key="7">
    <source>
        <dbReference type="ARBA" id="ARBA00022525"/>
    </source>
</evidence>
<evidence type="ECO:0000256" key="13">
    <source>
        <dbReference type="RuleBase" id="RU361119"/>
    </source>
</evidence>
<dbReference type="PROSITE" id="PS00079">
    <property type="entry name" value="MULTICOPPER_OXIDASE1"/>
    <property type="match status" value="1"/>
</dbReference>
<dbReference type="GO" id="GO:0046274">
    <property type="term" value="P:lignin catabolic process"/>
    <property type="evidence" value="ECO:0007669"/>
    <property type="project" value="UniProtKB-KW"/>
</dbReference>
<evidence type="ECO:0000313" key="18">
    <source>
        <dbReference type="Proteomes" id="UP000636709"/>
    </source>
</evidence>
<comment type="catalytic activity">
    <reaction evidence="1 13">
        <text>4 hydroquinone + O2 = 4 benzosemiquinone + 2 H2O</text>
        <dbReference type="Rhea" id="RHEA:11276"/>
        <dbReference type="ChEBI" id="CHEBI:15377"/>
        <dbReference type="ChEBI" id="CHEBI:15379"/>
        <dbReference type="ChEBI" id="CHEBI:17594"/>
        <dbReference type="ChEBI" id="CHEBI:17977"/>
        <dbReference type="EC" id="1.10.3.2"/>
    </reaction>
</comment>
<comment type="function">
    <text evidence="2 13">Lignin degradation and detoxification of lignin-derived products.</text>
</comment>
<evidence type="ECO:0000259" key="16">
    <source>
        <dbReference type="Pfam" id="PF07732"/>
    </source>
</evidence>